<evidence type="ECO:0000313" key="3">
    <source>
        <dbReference type="Proteomes" id="UP000321201"/>
    </source>
</evidence>
<dbReference type="Gene3D" id="3.40.50.10420">
    <property type="entry name" value="NagB/RpiA/CoA transferase-like"/>
    <property type="match status" value="1"/>
</dbReference>
<dbReference type="PANTHER" id="PTHR43682:SF1">
    <property type="entry name" value="LACTATE UTILIZATION PROTEIN C"/>
    <property type="match status" value="1"/>
</dbReference>
<feature type="domain" description="LUD" evidence="1">
    <location>
        <begin position="108"/>
        <end position="215"/>
    </location>
</feature>
<dbReference type="Pfam" id="PF02589">
    <property type="entry name" value="LUD_dom"/>
    <property type="match status" value="1"/>
</dbReference>
<sequence>MGSRDEILSRIRKALRRSGGGAPLEAREAVRRALEAHAPGPRPPLDGERVERFRERALAMACTVDRVDALETVPATVAAYLSNQGLPLRAVVWPALASWGWEAAGIAVESRRPVGEDEVGITGAFCAVAETGTLVMLSGPDTPPSVSLVPHTHVAVVPVERIVDGLEDAWALVRGERGALPRALNLISGPSRTADIEQTVTLGAHGPSRVHVVIVG</sequence>
<dbReference type="AlphaFoldDB" id="A0A5C7F053"/>
<dbReference type="PANTHER" id="PTHR43682">
    <property type="entry name" value="LACTATE UTILIZATION PROTEIN C"/>
    <property type="match status" value="1"/>
</dbReference>
<keyword evidence="3" id="KW-1185">Reference proteome</keyword>
<comment type="caution">
    <text evidence="2">The sequence shown here is derived from an EMBL/GenBank/DDBJ whole genome shotgun (WGS) entry which is preliminary data.</text>
</comment>
<dbReference type="OrthoDB" id="9794157at2"/>
<organism evidence="2 3">
    <name type="scientific">Pelomicrobium methylotrophicum</name>
    <dbReference type="NCBI Taxonomy" id="2602750"/>
    <lineage>
        <taxon>Bacteria</taxon>
        <taxon>Pseudomonadati</taxon>
        <taxon>Pseudomonadota</taxon>
        <taxon>Hydrogenophilia</taxon>
        <taxon>Hydrogenophilia incertae sedis</taxon>
        <taxon>Pelomicrobium</taxon>
    </lineage>
</organism>
<proteinExistence type="predicted"/>
<evidence type="ECO:0000313" key="2">
    <source>
        <dbReference type="EMBL" id="TXF13065.1"/>
    </source>
</evidence>
<gene>
    <name evidence="2" type="ORF">FR698_03055</name>
</gene>
<dbReference type="SUPFAM" id="SSF100950">
    <property type="entry name" value="NagB/RpiA/CoA transferase-like"/>
    <property type="match status" value="1"/>
</dbReference>
<evidence type="ECO:0000259" key="1">
    <source>
        <dbReference type="Pfam" id="PF02589"/>
    </source>
</evidence>
<dbReference type="InterPro" id="IPR003741">
    <property type="entry name" value="LUD_dom"/>
</dbReference>
<dbReference type="InParanoid" id="A0A5C7F053"/>
<reference evidence="2 3" key="1">
    <citation type="submission" date="2019-08" db="EMBL/GenBank/DDBJ databases">
        <title>Pelomicrobium methylotrophicum gen. nov., sp. nov. a moderately thermophilic, facultatively anaerobic, lithoautotrophic and methylotrophic bacterium isolated from a terrestrial mud volcano.</title>
        <authorList>
            <person name="Slobodkina G.B."/>
            <person name="Merkel A.Y."/>
            <person name="Slobodkin A.I."/>
        </authorList>
    </citation>
    <scope>NUCLEOTIDE SEQUENCE [LARGE SCALE GENOMIC DNA]</scope>
    <source>
        <strain evidence="2 3">SM250</strain>
    </source>
</reference>
<dbReference type="Proteomes" id="UP000321201">
    <property type="component" value="Unassembled WGS sequence"/>
</dbReference>
<dbReference type="FunCoup" id="A0A5C7F053">
    <property type="interactions" value="18"/>
</dbReference>
<name>A0A5C7F053_9PROT</name>
<dbReference type="InterPro" id="IPR024185">
    <property type="entry name" value="FTHF_cligase-like_sf"/>
</dbReference>
<dbReference type="InterPro" id="IPR037171">
    <property type="entry name" value="NagB/RpiA_transferase-like"/>
</dbReference>
<protein>
    <submittedName>
        <fullName evidence="2">Lactate utilization protein C</fullName>
    </submittedName>
</protein>
<accession>A0A5C7F053</accession>
<dbReference type="RefSeq" id="WP_147798709.1">
    <property type="nucleotide sequence ID" value="NZ_VPFL01000003.1"/>
</dbReference>
<dbReference type="EMBL" id="VPFL01000003">
    <property type="protein sequence ID" value="TXF13065.1"/>
    <property type="molecule type" value="Genomic_DNA"/>
</dbReference>